<evidence type="ECO:0000313" key="2">
    <source>
        <dbReference type="Proteomes" id="UP000185490"/>
    </source>
</evidence>
<accession>A0ABM6GGS8</accession>
<protein>
    <recommendedName>
        <fullName evidence="3">Type I restriction enzyme R protein N-terminal domain-containing protein</fullName>
    </recommendedName>
</protein>
<reference evidence="1 2" key="1">
    <citation type="submission" date="2014-02" db="EMBL/GenBank/DDBJ databases">
        <title>Diversity of Thermotogales isolates from hydrothermal vents.</title>
        <authorList>
            <person name="Haverkamp T.H.A."/>
            <person name="Lossouarn J."/>
            <person name="Geslin C."/>
            <person name="Nesbo C.L."/>
        </authorList>
    </citation>
    <scope>NUCLEOTIDE SEQUENCE [LARGE SCALE GENOMIC DNA]</scope>
    <source>
        <strain evidence="1 2">431</strain>
    </source>
</reference>
<evidence type="ECO:0000313" key="1">
    <source>
        <dbReference type="EMBL" id="APT74815.1"/>
    </source>
</evidence>
<organism evidence="1 2">
    <name type="scientific">Thermosipho melanesiensis</name>
    <dbReference type="NCBI Taxonomy" id="46541"/>
    <lineage>
        <taxon>Bacteria</taxon>
        <taxon>Thermotogati</taxon>
        <taxon>Thermotogota</taxon>
        <taxon>Thermotogae</taxon>
        <taxon>Thermotogales</taxon>
        <taxon>Fervidobacteriaceae</taxon>
        <taxon>Thermosipho</taxon>
    </lineage>
</organism>
<gene>
    <name evidence="1" type="ORF">BW47_02195</name>
</gene>
<evidence type="ECO:0008006" key="3">
    <source>
        <dbReference type="Google" id="ProtNLM"/>
    </source>
</evidence>
<sequence>MNKEKIKEIIRTAVKEFSDNDRDELLRVRIYEPTISHKIAVYLDGKFGDYNVDCEYNRMGEESKRNSKGKTVRPDIIVHKRGKKDNLVVIEVKHAGKNSKKAKADVKKLKTYFYDTLDYKLGVFIGVLKSKIDICWIEKNGDRFKEEWEEL</sequence>
<name>A0ABM6GGS8_9BACT</name>
<dbReference type="Proteomes" id="UP000185490">
    <property type="component" value="Chromosome"/>
</dbReference>
<dbReference type="RefSeq" id="WP_012056634.1">
    <property type="nucleotide sequence ID" value="NZ_CP007389.1"/>
</dbReference>
<dbReference type="EMBL" id="CP007389">
    <property type="protein sequence ID" value="APT74815.1"/>
    <property type="molecule type" value="Genomic_DNA"/>
</dbReference>
<proteinExistence type="predicted"/>
<keyword evidence="2" id="KW-1185">Reference proteome</keyword>